<dbReference type="Proteomes" id="UP000250275">
    <property type="component" value="Unassembled WGS sequence"/>
</dbReference>
<keyword evidence="3" id="KW-1185">Reference proteome</keyword>
<name>A0A310SDD9_9HYME</name>
<evidence type="ECO:0000313" key="2">
    <source>
        <dbReference type="EMBL" id="OAD52293.1"/>
    </source>
</evidence>
<evidence type="ECO:0000256" key="1">
    <source>
        <dbReference type="SAM" id="MobiDB-lite"/>
    </source>
</evidence>
<accession>A0A310SDD9</accession>
<feature type="region of interest" description="Disordered" evidence="1">
    <location>
        <begin position="87"/>
        <end position="118"/>
    </location>
</feature>
<organism evidence="2 3">
    <name type="scientific">Eufriesea mexicana</name>
    <dbReference type="NCBI Taxonomy" id="516756"/>
    <lineage>
        <taxon>Eukaryota</taxon>
        <taxon>Metazoa</taxon>
        <taxon>Ecdysozoa</taxon>
        <taxon>Arthropoda</taxon>
        <taxon>Hexapoda</taxon>
        <taxon>Insecta</taxon>
        <taxon>Pterygota</taxon>
        <taxon>Neoptera</taxon>
        <taxon>Endopterygota</taxon>
        <taxon>Hymenoptera</taxon>
        <taxon>Apocrita</taxon>
        <taxon>Aculeata</taxon>
        <taxon>Apoidea</taxon>
        <taxon>Anthophila</taxon>
        <taxon>Apidae</taxon>
        <taxon>Eufriesea</taxon>
    </lineage>
</organism>
<proteinExistence type="predicted"/>
<protein>
    <submittedName>
        <fullName evidence="2">Uncharacterized protein</fullName>
    </submittedName>
</protein>
<evidence type="ECO:0000313" key="3">
    <source>
        <dbReference type="Proteomes" id="UP000250275"/>
    </source>
</evidence>
<dbReference type="AlphaFoldDB" id="A0A310SDD9"/>
<dbReference type="EMBL" id="KQ775119">
    <property type="protein sequence ID" value="OAD52293.1"/>
    <property type="molecule type" value="Genomic_DNA"/>
</dbReference>
<reference evidence="2 3" key="1">
    <citation type="submission" date="2015-07" db="EMBL/GenBank/DDBJ databases">
        <title>The genome of Eufriesea mexicana.</title>
        <authorList>
            <person name="Pan H."/>
            <person name="Kapheim K."/>
        </authorList>
    </citation>
    <scope>NUCLEOTIDE SEQUENCE [LARGE SCALE GENOMIC DNA]</scope>
    <source>
        <strain evidence="2">0111107269</strain>
        <tissue evidence="2">Whole body</tissue>
    </source>
</reference>
<sequence length="118" mass="13876">MGRIWGGGGGVLARVKVENKKEEIIKKKSRLAGKRIYIHHNLTQREREMQRELAEVTRTDRSNGRKVKMVYQKIWIEGECIRCGKSEARRSRTQIFDETQGTEEKRKWKWGSSEAEEN</sequence>
<gene>
    <name evidence="2" type="ORF">WN48_02213</name>
</gene>